<dbReference type="GO" id="GO:0036158">
    <property type="term" value="P:outer dynein arm assembly"/>
    <property type="evidence" value="ECO:0007669"/>
    <property type="project" value="TreeGrafter"/>
</dbReference>
<accession>A0A1B0DE37</accession>
<dbReference type="InterPro" id="IPR011989">
    <property type="entry name" value="ARM-like"/>
</dbReference>
<feature type="domain" description="Dynein axonemal assembly factor 5 TPR repeats" evidence="1">
    <location>
        <begin position="356"/>
        <end position="443"/>
    </location>
</feature>
<dbReference type="AlphaFoldDB" id="A0A1B0DE37"/>
<dbReference type="Pfam" id="PF25757">
    <property type="entry name" value="TPR_DNAAF5"/>
    <property type="match status" value="1"/>
</dbReference>
<dbReference type="PANTHER" id="PTHR16216:SF2">
    <property type="entry name" value="DYNEIN AXONEMAL ASSEMBLY FACTOR 5"/>
    <property type="match status" value="1"/>
</dbReference>
<dbReference type="EMBL" id="AJVK01032531">
    <property type="status" value="NOT_ANNOTATED_CDS"/>
    <property type="molecule type" value="Genomic_DNA"/>
</dbReference>
<dbReference type="GO" id="GO:0005737">
    <property type="term" value="C:cytoplasm"/>
    <property type="evidence" value="ECO:0007669"/>
    <property type="project" value="TreeGrafter"/>
</dbReference>
<keyword evidence="3" id="KW-1185">Reference proteome</keyword>
<evidence type="ECO:0000313" key="3">
    <source>
        <dbReference type="Proteomes" id="UP000092462"/>
    </source>
</evidence>
<evidence type="ECO:0000313" key="2">
    <source>
        <dbReference type="EnsemblMetazoa" id="PPAI006160-PA"/>
    </source>
</evidence>
<reference evidence="2" key="1">
    <citation type="submission" date="2022-08" db="UniProtKB">
        <authorList>
            <consortium name="EnsemblMetazoa"/>
        </authorList>
    </citation>
    <scope>IDENTIFICATION</scope>
    <source>
        <strain evidence="2">Israel</strain>
    </source>
</reference>
<dbReference type="VEuPathDB" id="VectorBase:PPAI006160"/>
<organism evidence="2 3">
    <name type="scientific">Phlebotomus papatasi</name>
    <name type="common">Sandfly</name>
    <dbReference type="NCBI Taxonomy" id="29031"/>
    <lineage>
        <taxon>Eukaryota</taxon>
        <taxon>Metazoa</taxon>
        <taxon>Ecdysozoa</taxon>
        <taxon>Arthropoda</taxon>
        <taxon>Hexapoda</taxon>
        <taxon>Insecta</taxon>
        <taxon>Pterygota</taxon>
        <taxon>Neoptera</taxon>
        <taxon>Endopterygota</taxon>
        <taxon>Diptera</taxon>
        <taxon>Nematocera</taxon>
        <taxon>Psychodoidea</taxon>
        <taxon>Psychodidae</taxon>
        <taxon>Phlebotomus</taxon>
        <taxon>Phlebotomus</taxon>
    </lineage>
</organism>
<sequence length="456" mass="50537">MECLEHWPNLGHLKCFIAMFVGSGPSKWSDCIKISKLLISLSINLDSDFQNHLLMITEILVGEYQAHGKEEHELEKNLYRVLVTILALSEEESLPGRIITALMALGQPTSADINDLHRKHLESVVKSIEDLDSTNSERSEPILFLYGLLFHCGFHIPAFSALQDAVETVMTLGCAEAKIKILCGVSAAMLKWPETIHTSLEGRVAMLRAFLDTNIVPGLVWKAGFSAESIRAMCATVVAAAARGAPEESFIIVPDIVDHLIVLLDDNLVVIRKYAIASLMASGPLLYDQLRLMAFGFMARLDDPSAEIRYTAAKALTTLKLKAGLEIGQADAWKRVVKEIFSKILIHLDDPDENLRAELVEQFGGSFPTNTLKGYGDKYESCRTVAASVITEMLEKLPENEFYLAYVIPTIARRIGQKELVEESEELRLQLLEQLTGIVMKYSGRNPVDGCLSFLG</sequence>
<dbReference type="SUPFAM" id="SSF48371">
    <property type="entry name" value="ARM repeat"/>
    <property type="match status" value="1"/>
</dbReference>
<dbReference type="GO" id="GO:0036159">
    <property type="term" value="P:inner dynein arm assembly"/>
    <property type="evidence" value="ECO:0007669"/>
    <property type="project" value="TreeGrafter"/>
</dbReference>
<dbReference type="Proteomes" id="UP000092462">
    <property type="component" value="Unassembled WGS sequence"/>
</dbReference>
<dbReference type="Gene3D" id="1.25.10.10">
    <property type="entry name" value="Leucine-rich Repeat Variant"/>
    <property type="match status" value="1"/>
</dbReference>
<protein>
    <recommendedName>
        <fullName evidence="1">Dynein axonemal assembly factor 5 TPR repeats domain-containing protein</fullName>
    </recommendedName>
</protein>
<dbReference type="InterPro" id="IPR016024">
    <property type="entry name" value="ARM-type_fold"/>
</dbReference>
<proteinExistence type="predicted"/>
<dbReference type="VEuPathDB" id="VectorBase:PPAPM1_005206"/>
<dbReference type="InterPro" id="IPR052623">
    <property type="entry name" value="DAAF5"/>
</dbReference>
<dbReference type="EnsemblMetazoa" id="PPAI006160-RA">
    <property type="protein sequence ID" value="PPAI006160-PA"/>
    <property type="gene ID" value="PPAI006160"/>
</dbReference>
<evidence type="ECO:0000259" key="1">
    <source>
        <dbReference type="Pfam" id="PF25757"/>
    </source>
</evidence>
<dbReference type="InterPro" id="IPR057978">
    <property type="entry name" value="TPR_DAAF5"/>
</dbReference>
<dbReference type="GO" id="GO:0045505">
    <property type="term" value="F:dynein intermediate chain binding"/>
    <property type="evidence" value="ECO:0007669"/>
    <property type="project" value="TreeGrafter"/>
</dbReference>
<name>A0A1B0DE37_PHLPP</name>
<dbReference type="GO" id="GO:0003341">
    <property type="term" value="P:cilium movement"/>
    <property type="evidence" value="ECO:0007669"/>
    <property type="project" value="TreeGrafter"/>
</dbReference>
<dbReference type="PANTHER" id="PTHR16216">
    <property type="entry name" value="DYNEIN ASSEMBLY FACTOR 5, AXONEMAL"/>
    <property type="match status" value="1"/>
</dbReference>